<evidence type="ECO:0000256" key="1">
    <source>
        <dbReference type="SAM" id="MobiDB-lite"/>
    </source>
</evidence>
<organism evidence="2 3">
    <name type="scientific">Streptomyces albus (strain ATCC 21838 / DSM 41398 / FERM P-419 / JCM 4703 / NBRC 107858)</name>
    <dbReference type="NCBI Taxonomy" id="1081613"/>
    <lineage>
        <taxon>Bacteria</taxon>
        <taxon>Bacillati</taxon>
        <taxon>Actinomycetota</taxon>
        <taxon>Actinomycetes</taxon>
        <taxon>Kitasatosporales</taxon>
        <taxon>Streptomycetaceae</taxon>
        <taxon>Streptomyces</taxon>
    </lineage>
</organism>
<evidence type="ECO:0000313" key="3">
    <source>
        <dbReference type="Proteomes" id="UP000031523"/>
    </source>
</evidence>
<protein>
    <submittedName>
        <fullName evidence="2">Uncharacterized protein</fullName>
    </submittedName>
</protein>
<dbReference type="KEGG" id="sals:SLNWT_3550"/>
<gene>
    <name evidence="2" type="ORF">SLNWT_3550</name>
</gene>
<reference evidence="2 3" key="1">
    <citation type="submission" date="2015-01" db="EMBL/GenBank/DDBJ databases">
        <title>Enhanced salinomycin production by adjusting the supply of polyketide extender units in Streptomyce albus DSM 41398.</title>
        <authorList>
            <person name="Lu C."/>
        </authorList>
    </citation>
    <scope>NUCLEOTIDE SEQUENCE [LARGE SCALE GENOMIC DNA]</scope>
    <source>
        <strain evidence="3">ATCC 21838 / DSM 41398 / FERM P-419 / JCM 4703 / NBRC 107858</strain>
    </source>
</reference>
<dbReference type="EMBL" id="CP010519">
    <property type="protein sequence ID" value="AJE83926.1"/>
    <property type="molecule type" value="Genomic_DNA"/>
</dbReference>
<evidence type="ECO:0000313" key="2">
    <source>
        <dbReference type="EMBL" id="AJE83926.1"/>
    </source>
</evidence>
<dbReference type="AlphaFoldDB" id="A0A0B5EZ79"/>
<sequence>MARCRAPGRCSARPTPDAGPTPSCEADRVDLGGFGTTLRGPPS</sequence>
<keyword evidence="3" id="KW-1185">Reference proteome</keyword>
<name>A0A0B5EZ79_STRA4</name>
<proteinExistence type="predicted"/>
<dbReference type="Proteomes" id="UP000031523">
    <property type="component" value="Chromosome"/>
</dbReference>
<feature type="region of interest" description="Disordered" evidence="1">
    <location>
        <begin position="1"/>
        <end position="43"/>
    </location>
</feature>
<accession>A0A0B5EZ79</accession>